<gene>
    <name evidence="1" type="ORF">S03H2_19836</name>
</gene>
<comment type="caution">
    <text evidence="1">The sequence shown here is derived from an EMBL/GenBank/DDBJ whole genome shotgun (WGS) entry which is preliminary data.</text>
</comment>
<proteinExistence type="predicted"/>
<organism evidence="1">
    <name type="scientific">marine sediment metagenome</name>
    <dbReference type="NCBI Taxonomy" id="412755"/>
    <lineage>
        <taxon>unclassified sequences</taxon>
        <taxon>metagenomes</taxon>
        <taxon>ecological metagenomes</taxon>
    </lineage>
</organism>
<sequence length="58" mass="6663">MQKAVTINKTTPQQYDYTSEDVEYVNCPLCNGNRYRKIATEWGVLGIVKCRDCGLIYV</sequence>
<reference evidence="1" key="1">
    <citation type="journal article" date="2014" name="Front. Microbiol.">
        <title>High frequency of phylogenetically diverse reductive dehalogenase-homologous genes in deep subseafloor sedimentary metagenomes.</title>
        <authorList>
            <person name="Kawai M."/>
            <person name="Futagami T."/>
            <person name="Toyoda A."/>
            <person name="Takaki Y."/>
            <person name="Nishi S."/>
            <person name="Hori S."/>
            <person name="Arai W."/>
            <person name="Tsubouchi T."/>
            <person name="Morono Y."/>
            <person name="Uchiyama I."/>
            <person name="Ito T."/>
            <person name="Fujiyama A."/>
            <person name="Inagaki F."/>
            <person name="Takami H."/>
        </authorList>
    </citation>
    <scope>NUCLEOTIDE SEQUENCE</scope>
    <source>
        <strain evidence="1">Expedition CK06-06</strain>
    </source>
</reference>
<name>X1FJG2_9ZZZZ</name>
<evidence type="ECO:0000313" key="1">
    <source>
        <dbReference type="EMBL" id="GAH32660.1"/>
    </source>
</evidence>
<feature type="non-terminal residue" evidence="1">
    <location>
        <position position="58"/>
    </location>
</feature>
<protein>
    <submittedName>
        <fullName evidence="1">Uncharacterized protein</fullName>
    </submittedName>
</protein>
<dbReference type="AlphaFoldDB" id="X1FJG2"/>
<accession>X1FJG2</accession>
<dbReference type="EMBL" id="BARU01010399">
    <property type="protein sequence ID" value="GAH32660.1"/>
    <property type="molecule type" value="Genomic_DNA"/>
</dbReference>